<evidence type="ECO:0000256" key="3">
    <source>
        <dbReference type="RuleBase" id="RU361235"/>
    </source>
</evidence>
<dbReference type="OrthoDB" id="408631at2759"/>
<protein>
    <recommendedName>
        <fullName evidence="3">Carboxylic ester hydrolase</fullName>
        <ecNumber evidence="3">3.1.1.-</ecNumber>
    </recommendedName>
</protein>
<dbReference type="EC" id="3.1.1.-" evidence="3"/>
<dbReference type="Gene3D" id="3.40.50.1820">
    <property type="entry name" value="alpha/beta hydrolase"/>
    <property type="match status" value="1"/>
</dbReference>
<dbReference type="Pfam" id="PF00135">
    <property type="entry name" value="COesterase"/>
    <property type="match status" value="1"/>
</dbReference>
<dbReference type="GO" id="GO:0016787">
    <property type="term" value="F:hydrolase activity"/>
    <property type="evidence" value="ECO:0007669"/>
    <property type="project" value="UniProtKB-KW"/>
</dbReference>
<evidence type="ECO:0000256" key="1">
    <source>
        <dbReference type="ARBA" id="ARBA00005964"/>
    </source>
</evidence>
<sequence>MMLSSLLCIAMSSISPAFGSSITSAVSPVVTLPYGSFQGSTTGNISSFLGMPFAQAPLDNLRFAPPQAPLAFGGVRQAVSYGAACLQQANTPPPNLPFNLSSSTLTNVSEDCLFINILKPESAQEGDNLPVLLWIFGGAFEEGDSSSNPGNDIVERSLVLGQPIIFVSFNYRLNAFGFLASEEVQQAGLTNIGLRDQRFALKWVNQHISLFGGDPSKVTIWGESAGSFSVGFQIILNDGETEGLFRAAVMESGSAYALRNVSAGQQYYDLVVQSTGCSQQADTLDCLRRAPAEQIIAAVNMTPNSNGYTAHNLAWQPRLDGDIFVRNPQRSMMMGLYAKVPIISGDCDDEGTSFSLGNTNITTDEEFLSYLSSNYIPDASWDEILAVGTAYPDDPALGAPFDTGDANQLTPQFKRIAAFTTDWQFQAPRRLTLSTMSQTQNAWSYLYRRGKSTPYLGARHGSDIPEFFSNGDFIGMDALINFATKLDPNAAVGLAPNISYLSGVHWAKWRSNIIAPPLLTFQDPAPAINFTTDTFRSRPIALLEALSLQMP</sequence>
<dbReference type="Proteomes" id="UP000218811">
    <property type="component" value="Unassembled WGS sequence"/>
</dbReference>
<organism evidence="5 6">
    <name type="scientific">Wolfiporia cocos (strain MD-104)</name>
    <name type="common">Brown rot fungus</name>
    <dbReference type="NCBI Taxonomy" id="742152"/>
    <lineage>
        <taxon>Eukaryota</taxon>
        <taxon>Fungi</taxon>
        <taxon>Dikarya</taxon>
        <taxon>Basidiomycota</taxon>
        <taxon>Agaricomycotina</taxon>
        <taxon>Agaricomycetes</taxon>
        <taxon>Polyporales</taxon>
        <taxon>Phaeolaceae</taxon>
        <taxon>Wolfiporia</taxon>
    </lineage>
</organism>
<comment type="similarity">
    <text evidence="1 3">Belongs to the type-B carboxylesterase/lipase family.</text>
</comment>
<dbReference type="InterPro" id="IPR002018">
    <property type="entry name" value="CarbesteraseB"/>
</dbReference>
<evidence type="ECO:0000313" key="6">
    <source>
        <dbReference type="Proteomes" id="UP000218811"/>
    </source>
</evidence>
<dbReference type="InterPro" id="IPR029058">
    <property type="entry name" value="AB_hydrolase_fold"/>
</dbReference>
<dbReference type="PROSITE" id="PS00941">
    <property type="entry name" value="CARBOXYLESTERASE_B_2"/>
    <property type="match status" value="1"/>
</dbReference>
<dbReference type="InterPro" id="IPR050309">
    <property type="entry name" value="Type-B_Carboxylest/Lipase"/>
</dbReference>
<dbReference type="STRING" id="742152.A0A2H3JBW6"/>
<dbReference type="InterPro" id="IPR019819">
    <property type="entry name" value="Carboxylesterase_B_CS"/>
</dbReference>
<feature type="chain" id="PRO_5013428793" description="Carboxylic ester hydrolase" evidence="3">
    <location>
        <begin position="20"/>
        <end position="551"/>
    </location>
</feature>
<keyword evidence="2 3" id="KW-0378">Hydrolase</keyword>
<proteinExistence type="inferred from homology"/>
<keyword evidence="3" id="KW-0732">Signal</keyword>
<dbReference type="PANTHER" id="PTHR11559">
    <property type="entry name" value="CARBOXYLESTERASE"/>
    <property type="match status" value="1"/>
</dbReference>
<gene>
    <name evidence="5" type="ORF">WOLCODRAFT_141094</name>
</gene>
<evidence type="ECO:0000256" key="2">
    <source>
        <dbReference type="ARBA" id="ARBA00022801"/>
    </source>
</evidence>
<dbReference type="PROSITE" id="PS00122">
    <property type="entry name" value="CARBOXYLESTERASE_B_1"/>
    <property type="match status" value="1"/>
</dbReference>
<evidence type="ECO:0000313" key="5">
    <source>
        <dbReference type="EMBL" id="PCH39075.1"/>
    </source>
</evidence>
<reference evidence="5 6" key="1">
    <citation type="journal article" date="2012" name="Science">
        <title>The Paleozoic origin of enzymatic lignin decomposition reconstructed from 31 fungal genomes.</title>
        <authorList>
            <person name="Floudas D."/>
            <person name="Binder M."/>
            <person name="Riley R."/>
            <person name="Barry K."/>
            <person name="Blanchette R.A."/>
            <person name="Henrissat B."/>
            <person name="Martinez A.T."/>
            <person name="Otillar R."/>
            <person name="Spatafora J.W."/>
            <person name="Yadav J.S."/>
            <person name="Aerts A."/>
            <person name="Benoit I."/>
            <person name="Boyd A."/>
            <person name="Carlson A."/>
            <person name="Copeland A."/>
            <person name="Coutinho P.M."/>
            <person name="de Vries R.P."/>
            <person name="Ferreira P."/>
            <person name="Findley K."/>
            <person name="Foster B."/>
            <person name="Gaskell J."/>
            <person name="Glotzer D."/>
            <person name="Gorecki P."/>
            <person name="Heitman J."/>
            <person name="Hesse C."/>
            <person name="Hori C."/>
            <person name="Igarashi K."/>
            <person name="Jurgens J.A."/>
            <person name="Kallen N."/>
            <person name="Kersten P."/>
            <person name="Kohler A."/>
            <person name="Kuees U."/>
            <person name="Kumar T.K.A."/>
            <person name="Kuo A."/>
            <person name="LaButti K."/>
            <person name="Larrondo L.F."/>
            <person name="Lindquist E."/>
            <person name="Ling A."/>
            <person name="Lombard V."/>
            <person name="Lucas S."/>
            <person name="Lundell T."/>
            <person name="Martin R."/>
            <person name="McLaughlin D.J."/>
            <person name="Morgenstern I."/>
            <person name="Morin E."/>
            <person name="Murat C."/>
            <person name="Nagy L.G."/>
            <person name="Nolan M."/>
            <person name="Ohm R.A."/>
            <person name="Patyshakuliyeva A."/>
            <person name="Rokas A."/>
            <person name="Ruiz-Duenas F.J."/>
            <person name="Sabat G."/>
            <person name="Salamov A."/>
            <person name="Samejima M."/>
            <person name="Schmutz J."/>
            <person name="Slot J.C."/>
            <person name="St John F."/>
            <person name="Stenlid J."/>
            <person name="Sun H."/>
            <person name="Sun S."/>
            <person name="Syed K."/>
            <person name="Tsang A."/>
            <person name="Wiebenga A."/>
            <person name="Young D."/>
            <person name="Pisabarro A."/>
            <person name="Eastwood D.C."/>
            <person name="Martin F."/>
            <person name="Cullen D."/>
            <person name="Grigoriev I.V."/>
            <person name="Hibbett D.S."/>
        </authorList>
    </citation>
    <scope>NUCLEOTIDE SEQUENCE [LARGE SCALE GENOMIC DNA]</scope>
    <source>
        <strain evidence="5 6">MD-104</strain>
    </source>
</reference>
<dbReference type="EMBL" id="KB467954">
    <property type="protein sequence ID" value="PCH39075.1"/>
    <property type="molecule type" value="Genomic_DNA"/>
</dbReference>
<keyword evidence="6" id="KW-1185">Reference proteome</keyword>
<feature type="domain" description="Carboxylesterase type B" evidence="4">
    <location>
        <begin position="27"/>
        <end position="470"/>
    </location>
</feature>
<name>A0A2H3JBW6_WOLCO</name>
<feature type="signal peptide" evidence="3">
    <location>
        <begin position="1"/>
        <end position="19"/>
    </location>
</feature>
<dbReference type="AlphaFoldDB" id="A0A2H3JBW6"/>
<accession>A0A2H3JBW6</accession>
<dbReference type="InterPro" id="IPR019826">
    <property type="entry name" value="Carboxylesterase_B_AS"/>
</dbReference>
<dbReference type="OMA" id="MESGAPW"/>
<evidence type="ECO:0000259" key="4">
    <source>
        <dbReference type="Pfam" id="PF00135"/>
    </source>
</evidence>
<dbReference type="SUPFAM" id="SSF53474">
    <property type="entry name" value="alpha/beta-Hydrolases"/>
    <property type="match status" value="1"/>
</dbReference>